<name>A0A5C5B7Z6_9MICO</name>
<accession>A0A5C5B7Z6</accession>
<gene>
    <name evidence="1" type="ORF">FH969_14700</name>
</gene>
<keyword evidence="1" id="KW-0547">Nucleotide-binding</keyword>
<dbReference type="GO" id="GO:0005524">
    <property type="term" value="F:ATP binding"/>
    <property type="evidence" value="ECO:0007669"/>
    <property type="project" value="UniProtKB-KW"/>
</dbReference>
<keyword evidence="1" id="KW-0067">ATP-binding</keyword>
<evidence type="ECO:0000313" key="1">
    <source>
        <dbReference type="EMBL" id="TNU72821.1"/>
    </source>
</evidence>
<dbReference type="RefSeq" id="WP_139987933.1">
    <property type="nucleotide sequence ID" value="NZ_VENP01000105.1"/>
</dbReference>
<feature type="non-terminal residue" evidence="1">
    <location>
        <position position="78"/>
    </location>
</feature>
<protein>
    <submittedName>
        <fullName evidence="1">ATP-binding protein</fullName>
    </submittedName>
</protein>
<reference evidence="1 2" key="1">
    <citation type="submission" date="2019-06" db="EMBL/GenBank/DDBJ databases">
        <title>Draft genome sequence of Miniimonas arenae KCTC 19750T isolated from sea sand.</title>
        <authorList>
            <person name="Park S.-J."/>
        </authorList>
    </citation>
    <scope>NUCLEOTIDE SEQUENCE [LARGE SCALE GENOMIC DNA]</scope>
    <source>
        <strain evidence="1 2">KCTC 19750</strain>
    </source>
</reference>
<dbReference type="EMBL" id="VENP01000105">
    <property type="protein sequence ID" value="TNU72821.1"/>
    <property type="molecule type" value="Genomic_DNA"/>
</dbReference>
<keyword evidence="2" id="KW-1185">Reference proteome</keyword>
<comment type="caution">
    <text evidence="1">The sequence shown here is derived from an EMBL/GenBank/DDBJ whole genome shotgun (WGS) entry which is preliminary data.</text>
</comment>
<evidence type="ECO:0000313" key="2">
    <source>
        <dbReference type="Proteomes" id="UP000313849"/>
    </source>
</evidence>
<dbReference type="OrthoDB" id="483at2"/>
<proteinExistence type="predicted"/>
<dbReference type="AlphaFoldDB" id="A0A5C5B7Z6"/>
<sequence>MADGPGWELRAERRLQVRAAIADARAGRPRVLCLDGASGMGKSSHLRRIIAEADGFTLIEAVGDPATYRPPFGVLQRL</sequence>
<dbReference type="Proteomes" id="UP000313849">
    <property type="component" value="Unassembled WGS sequence"/>
</dbReference>
<organism evidence="1 2">
    <name type="scientific">Miniimonas arenae</name>
    <dbReference type="NCBI Taxonomy" id="676201"/>
    <lineage>
        <taxon>Bacteria</taxon>
        <taxon>Bacillati</taxon>
        <taxon>Actinomycetota</taxon>
        <taxon>Actinomycetes</taxon>
        <taxon>Micrococcales</taxon>
        <taxon>Beutenbergiaceae</taxon>
        <taxon>Miniimonas</taxon>
    </lineage>
</organism>